<organism evidence="8 9">
    <name type="scientific">Bacillus yunxiaonensis</name>
    <dbReference type="NCBI Taxonomy" id="3127665"/>
    <lineage>
        <taxon>Bacteria</taxon>
        <taxon>Bacillati</taxon>
        <taxon>Bacillota</taxon>
        <taxon>Bacilli</taxon>
        <taxon>Bacillales</taxon>
        <taxon>Bacillaceae</taxon>
        <taxon>Bacillus</taxon>
    </lineage>
</organism>
<dbReference type="EMBL" id="JBAWSV010000001">
    <property type="protein sequence ID" value="MEI4828574.1"/>
    <property type="molecule type" value="Genomic_DNA"/>
</dbReference>
<feature type="domain" description="ABC transmembrane type-1" evidence="7">
    <location>
        <begin position="84"/>
        <end position="295"/>
    </location>
</feature>
<proteinExistence type="inferred from homology"/>
<accession>A0ABU8FRI4</accession>
<sequence>MWMNVWKDKGFIIGFSFLFLLLSASVANTIWNGGEVRYITALYNNERELIGAAPFAPSWTIPLGTDKSGRDVLHMVIQGAKFTISIACIVSILRMMISMIFGIVFGLWFKKGIQLLESLFDGLHVVPLTIIAYFLLVNVLKMPIDGFPNPFWKRAMFEIIILTVLALPPLTIFIAKDIQNMWNKEFMEAAKILGGSKFHMLCTHILPHIFPRLILQCVQQVIQVLLMLIHLGLLQLFFGGTWIDYSPMQEPAKTLSYEWAGIIGQQYKLFFVTPWVVGGPILFLTFTIFALQLIAGAIERVQTKSIVMKKDAK</sequence>
<dbReference type="InterPro" id="IPR035906">
    <property type="entry name" value="MetI-like_sf"/>
</dbReference>
<feature type="transmembrane region" description="Helical" evidence="6">
    <location>
        <begin position="156"/>
        <end position="175"/>
    </location>
</feature>
<evidence type="ECO:0000256" key="1">
    <source>
        <dbReference type="ARBA" id="ARBA00004141"/>
    </source>
</evidence>
<evidence type="ECO:0000256" key="2">
    <source>
        <dbReference type="ARBA" id="ARBA00022448"/>
    </source>
</evidence>
<keyword evidence="9" id="KW-1185">Reference proteome</keyword>
<dbReference type="Proteomes" id="UP001367922">
    <property type="component" value="Unassembled WGS sequence"/>
</dbReference>
<evidence type="ECO:0000256" key="6">
    <source>
        <dbReference type="RuleBase" id="RU363032"/>
    </source>
</evidence>
<comment type="similarity">
    <text evidence="6">Belongs to the binding-protein-dependent transport system permease family.</text>
</comment>
<dbReference type="Pfam" id="PF00528">
    <property type="entry name" value="BPD_transp_1"/>
    <property type="match status" value="1"/>
</dbReference>
<dbReference type="PANTHER" id="PTHR43839">
    <property type="entry name" value="OPPC IN A BINDING PROTEIN-DEPENDENT TRANSPORT SYSTEM"/>
    <property type="match status" value="1"/>
</dbReference>
<comment type="caution">
    <text evidence="8">The sequence shown here is derived from an EMBL/GenBank/DDBJ whole genome shotgun (WGS) entry which is preliminary data.</text>
</comment>
<evidence type="ECO:0000313" key="8">
    <source>
        <dbReference type="EMBL" id="MEI4828574.1"/>
    </source>
</evidence>
<keyword evidence="2 6" id="KW-0813">Transport</keyword>
<dbReference type="PANTHER" id="PTHR43839:SF3">
    <property type="entry name" value="OLIGOPEPTIDE ABC TRANSPORTER, PERMEASE PROTEIN"/>
    <property type="match status" value="1"/>
</dbReference>
<dbReference type="RefSeq" id="WP_336480948.1">
    <property type="nucleotide sequence ID" value="NZ_JBAWSV010000001.1"/>
</dbReference>
<feature type="transmembrane region" description="Helical" evidence="6">
    <location>
        <begin position="275"/>
        <end position="298"/>
    </location>
</feature>
<reference evidence="8 9" key="1">
    <citation type="submission" date="2024-01" db="EMBL/GenBank/DDBJ databases">
        <title>Seven novel Bacillus-like species.</title>
        <authorList>
            <person name="Liu G."/>
        </authorList>
    </citation>
    <scope>NUCLEOTIDE SEQUENCE [LARGE SCALE GENOMIC DNA]</scope>
    <source>
        <strain evidence="8 9">FJAT-53711</strain>
    </source>
</reference>
<dbReference type="SUPFAM" id="SSF161098">
    <property type="entry name" value="MetI-like"/>
    <property type="match status" value="1"/>
</dbReference>
<feature type="transmembrane region" description="Helical" evidence="6">
    <location>
        <begin position="221"/>
        <end position="243"/>
    </location>
</feature>
<comment type="subcellular location">
    <subcellularLocation>
        <location evidence="6">Cell membrane</location>
        <topology evidence="6">Multi-pass membrane protein</topology>
    </subcellularLocation>
    <subcellularLocation>
        <location evidence="1">Membrane</location>
        <topology evidence="1">Multi-pass membrane protein</topology>
    </subcellularLocation>
</comment>
<dbReference type="CDD" id="cd06261">
    <property type="entry name" value="TM_PBP2"/>
    <property type="match status" value="1"/>
</dbReference>
<evidence type="ECO:0000256" key="4">
    <source>
        <dbReference type="ARBA" id="ARBA00022989"/>
    </source>
</evidence>
<name>A0ABU8FRI4_9BACI</name>
<gene>
    <name evidence="8" type="ORF">WAX78_03775</name>
</gene>
<dbReference type="InterPro" id="IPR000515">
    <property type="entry name" value="MetI-like"/>
</dbReference>
<protein>
    <submittedName>
        <fullName evidence="8">ABC transporter permease subunit</fullName>
    </submittedName>
</protein>
<keyword evidence="4 6" id="KW-1133">Transmembrane helix</keyword>
<evidence type="ECO:0000313" key="9">
    <source>
        <dbReference type="Proteomes" id="UP001367922"/>
    </source>
</evidence>
<feature type="transmembrane region" description="Helical" evidence="6">
    <location>
        <begin position="119"/>
        <end position="136"/>
    </location>
</feature>
<keyword evidence="5 6" id="KW-0472">Membrane</keyword>
<dbReference type="PROSITE" id="PS50928">
    <property type="entry name" value="ABC_TM1"/>
    <property type="match status" value="1"/>
</dbReference>
<dbReference type="Gene3D" id="1.10.3720.10">
    <property type="entry name" value="MetI-like"/>
    <property type="match status" value="1"/>
</dbReference>
<evidence type="ECO:0000256" key="3">
    <source>
        <dbReference type="ARBA" id="ARBA00022692"/>
    </source>
</evidence>
<evidence type="ECO:0000259" key="7">
    <source>
        <dbReference type="PROSITE" id="PS50928"/>
    </source>
</evidence>
<evidence type="ECO:0000256" key="5">
    <source>
        <dbReference type="ARBA" id="ARBA00023136"/>
    </source>
</evidence>
<keyword evidence="3 6" id="KW-0812">Transmembrane</keyword>
<feature type="transmembrane region" description="Helical" evidence="6">
    <location>
        <begin position="82"/>
        <end position="107"/>
    </location>
</feature>